<feature type="domain" description="DC1" evidence="3">
    <location>
        <begin position="113"/>
        <end position="159"/>
    </location>
</feature>
<accession>A0AAV9FMB7</accession>
<protein>
    <recommendedName>
        <fullName evidence="3">DC1 domain-containing protein</fullName>
    </recommendedName>
</protein>
<evidence type="ECO:0000313" key="4">
    <source>
        <dbReference type="EMBL" id="KAK1327125.1"/>
    </source>
</evidence>
<feature type="compositionally biased region" description="Low complexity" evidence="2">
    <location>
        <begin position="32"/>
        <end position="49"/>
    </location>
</feature>
<sequence length="359" mass="38942">MPSDWHWRVGHVAVPVRVMRLRRARGCAVSDAQAPAQQQQQQQPQQQQPTVLNHFSHSHPMQLINPPPPGATQILCNACKFPCEGDPAYRCSPCDYTLDKPCASYARVIRHPAHPDHPLTLSIEPTAYSSFLCDGCHRQGLGSSYYCSLCNYVLHPNCASLPRTSRHPSHPHALTLTFVSPYDVMPFTCDVCLQIGIGGSVMWLYRCAPCGFDVHLGCAVVSDAQAPPQQAAPSHVTLMQQAMQSQAQSHVMLMQMLQRMQMASPSASARPVMMNPFQVQSSLTRPSPMPPLRQNNGMSELLHSLSGLSLNNNNGNSGFGGGGGDVSGLQGQDQGLFDGTDGQGFGIPGSSMDSLKMVR</sequence>
<feature type="region of interest" description="Disordered" evidence="2">
    <location>
        <begin position="30"/>
        <end position="50"/>
    </location>
</feature>
<proteinExistence type="predicted"/>
<evidence type="ECO:0000256" key="2">
    <source>
        <dbReference type="SAM" id="MobiDB-lite"/>
    </source>
</evidence>
<dbReference type="Proteomes" id="UP001180020">
    <property type="component" value="Unassembled WGS sequence"/>
</dbReference>
<reference evidence="4" key="1">
    <citation type="journal article" date="2023" name="Nat. Commun.">
        <title>Diploid and tetraploid genomes of Acorus and the evolution of monocots.</title>
        <authorList>
            <person name="Ma L."/>
            <person name="Liu K.W."/>
            <person name="Li Z."/>
            <person name="Hsiao Y.Y."/>
            <person name="Qi Y."/>
            <person name="Fu T."/>
            <person name="Tang G.D."/>
            <person name="Zhang D."/>
            <person name="Sun W.H."/>
            <person name="Liu D.K."/>
            <person name="Li Y."/>
            <person name="Chen G.Z."/>
            <person name="Liu X.D."/>
            <person name="Liao X.Y."/>
            <person name="Jiang Y.T."/>
            <person name="Yu X."/>
            <person name="Hao Y."/>
            <person name="Huang J."/>
            <person name="Zhao X.W."/>
            <person name="Ke S."/>
            <person name="Chen Y.Y."/>
            <person name="Wu W.L."/>
            <person name="Hsu J.L."/>
            <person name="Lin Y.F."/>
            <person name="Huang M.D."/>
            <person name="Li C.Y."/>
            <person name="Huang L."/>
            <person name="Wang Z.W."/>
            <person name="Zhao X."/>
            <person name="Zhong W.Y."/>
            <person name="Peng D.H."/>
            <person name="Ahmad S."/>
            <person name="Lan S."/>
            <person name="Zhang J.S."/>
            <person name="Tsai W.C."/>
            <person name="Van de Peer Y."/>
            <person name="Liu Z.J."/>
        </authorList>
    </citation>
    <scope>NUCLEOTIDE SEQUENCE</scope>
    <source>
        <strain evidence="4">CP</strain>
    </source>
</reference>
<organism evidence="4 5">
    <name type="scientific">Acorus calamus</name>
    <name type="common">Sweet flag</name>
    <dbReference type="NCBI Taxonomy" id="4465"/>
    <lineage>
        <taxon>Eukaryota</taxon>
        <taxon>Viridiplantae</taxon>
        <taxon>Streptophyta</taxon>
        <taxon>Embryophyta</taxon>
        <taxon>Tracheophyta</taxon>
        <taxon>Spermatophyta</taxon>
        <taxon>Magnoliopsida</taxon>
        <taxon>Liliopsida</taxon>
        <taxon>Acoraceae</taxon>
        <taxon>Acorus</taxon>
    </lineage>
</organism>
<keyword evidence="5" id="KW-1185">Reference proteome</keyword>
<evidence type="ECO:0000313" key="5">
    <source>
        <dbReference type="Proteomes" id="UP001180020"/>
    </source>
</evidence>
<dbReference type="EMBL" id="JAUJYO010000001">
    <property type="protein sequence ID" value="KAK1327125.1"/>
    <property type="molecule type" value="Genomic_DNA"/>
</dbReference>
<name>A0AAV9FMB7_ACOCL</name>
<dbReference type="PANTHER" id="PTHR46288:SF80">
    <property type="entry name" value="CYSTEINE_HISTIDINE-RICH C1 DOMAIN FAMILY PROTEIN"/>
    <property type="match status" value="1"/>
</dbReference>
<dbReference type="SUPFAM" id="SSF57889">
    <property type="entry name" value="Cysteine-rich domain"/>
    <property type="match status" value="2"/>
</dbReference>
<feature type="region of interest" description="Disordered" evidence="2">
    <location>
        <begin position="313"/>
        <end position="359"/>
    </location>
</feature>
<dbReference type="PANTHER" id="PTHR46288">
    <property type="entry name" value="PHORBOL-ESTER/DAG-TYPE DOMAIN-CONTAINING PROTEIN"/>
    <property type="match status" value="1"/>
</dbReference>
<feature type="domain" description="DC1" evidence="3">
    <location>
        <begin position="55"/>
        <end position="103"/>
    </location>
</feature>
<gene>
    <name evidence="4" type="ORF">QJS10_CPA01g00214</name>
</gene>
<dbReference type="Pfam" id="PF03107">
    <property type="entry name" value="C1_2"/>
    <property type="match status" value="3"/>
</dbReference>
<reference evidence="4" key="2">
    <citation type="submission" date="2023-06" db="EMBL/GenBank/DDBJ databases">
        <authorList>
            <person name="Ma L."/>
            <person name="Liu K.-W."/>
            <person name="Li Z."/>
            <person name="Hsiao Y.-Y."/>
            <person name="Qi Y."/>
            <person name="Fu T."/>
            <person name="Tang G."/>
            <person name="Zhang D."/>
            <person name="Sun W.-H."/>
            <person name="Liu D.-K."/>
            <person name="Li Y."/>
            <person name="Chen G.-Z."/>
            <person name="Liu X.-D."/>
            <person name="Liao X.-Y."/>
            <person name="Jiang Y.-T."/>
            <person name="Yu X."/>
            <person name="Hao Y."/>
            <person name="Huang J."/>
            <person name="Zhao X.-W."/>
            <person name="Ke S."/>
            <person name="Chen Y.-Y."/>
            <person name="Wu W.-L."/>
            <person name="Hsu J.-L."/>
            <person name="Lin Y.-F."/>
            <person name="Huang M.-D."/>
            <person name="Li C.-Y."/>
            <person name="Huang L."/>
            <person name="Wang Z.-W."/>
            <person name="Zhao X."/>
            <person name="Zhong W.-Y."/>
            <person name="Peng D.-H."/>
            <person name="Ahmad S."/>
            <person name="Lan S."/>
            <person name="Zhang J.-S."/>
            <person name="Tsai W.-C."/>
            <person name="Van De Peer Y."/>
            <person name="Liu Z.-J."/>
        </authorList>
    </citation>
    <scope>NUCLEOTIDE SEQUENCE</scope>
    <source>
        <strain evidence="4">CP</strain>
        <tissue evidence="4">Leaves</tissue>
    </source>
</reference>
<dbReference type="InterPro" id="IPR004146">
    <property type="entry name" value="DC1"/>
</dbReference>
<keyword evidence="1" id="KW-0677">Repeat</keyword>
<comment type="caution">
    <text evidence="4">The sequence shown here is derived from an EMBL/GenBank/DDBJ whole genome shotgun (WGS) entry which is preliminary data.</text>
</comment>
<dbReference type="InterPro" id="IPR046349">
    <property type="entry name" value="C1-like_sf"/>
</dbReference>
<dbReference type="AlphaFoldDB" id="A0AAV9FMB7"/>
<evidence type="ECO:0000259" key="3">
    <source>
        <dbReference type="Pfam" id="PF03107"/>
    </source>
</evidence>
<evidence type="ECO:0000256" key="1">
    <source>
        <dbReference type="ARBA" id="ARBA00022737"/>
    </source>
</evidence>
<feature type="compositionally biased region" description="Gly residues" evidence="2">
    <location>
        <begin position="317"/>
        <end position="326"/>
    </location>
</feature>
<feature type="compositionally biased region" description="Low complexity" evidence="2">
    <location>
        <begin position="327"/>
        <end position="340"/>
    </location>
</feature>
<feature type="domain" description="DC1" evidence="3">
    <location>
        <begin position="168"/>
        <end position="219"/>
    </location>
</feature>